<reference evidence="2" key="1">
    <citation type="journal article" date="2011" name="Genome Res.">
        <title>Phylogeny-wide analysis of social amoeba genomes highlights ancient origins for complex intercellular communication.</title>
        <authorList>
            <person name="Heidel A.J."/>
            <person name="Lawal H.M."/>
            <person name="Felder M."/>
            <person name="Schilde C."/>
            <person name="Helps N.R."/>
            <person name="Tunggal B."/>
            <person name="Rivero F."/>
            <person name="John U."/>
            <person name="Schleicher M."/>
            <person name="Eichinger L."/>
            <person name="Platzer M."/>
            <person name="Noegel A.A."/>
            <person name="Schaap P."/>
            <person name="Gloeckner G."/>
        </authorList>
    </citation>
    <scope>NUCLEOTIDE SEQUENCE [LARGE SCALE GENOMIC DNA]</scope>
    <source>
        <strain evidence="2">SH3</strain>
    </source>
</reference>
<gene>
    <name evidence="1" type="ORF">DFA_06984</name>
</gene>
<dbReference type="EMBL" id="GL883013">
    <property type="protein sequence ID" value="EGG19881.1"/>
    <property type="molecule type" value="Genomic_DNA"/>
</dbReference>
<evidence type="ECO:0000313" key="2">
    <source>
        <dbReference type="Proteomes" id="UP000007797"/>
    </source>
</evidence>
<protein>
    <submittedName>
        <fullName evidence="1">Uncharacterized protein</fullName>
    </submittedName>
</protein>
<dbReference type="AlphaFoldDB" id="F4PX78"/>
<sequence>MNDSIYNLVINSFNRSTTINFGN</sequence>
<name>F4PX78_CACFS</name>
<organism evidence="1 2">
    <name type="scientific">Cavenderia fasciculata</name>
    <name type="common">Slime mold</name>
    <name type="synonym">Dictyostelium fasciculatum</name>
    <dbReference type="NCBI Taxonomy" id="261658"/>
    <lineage>
        <taxon>Eukaryota</taxon>
        <taxon>Amoebozoa</taxon>
        <taxon>Evosea</taxon>
        <taxon>Eumycetozoa</taxon>
        <taxon>Dictyostelia</taxon>
        <taxon>Acytosteliales</taxon>
        <taxon>Cavenderiaceae</taxon>
        <taxon>Cavenderia</taxon>
    </lineage>
</organism>
<keyword evidence="2" id="KW-1185">Reference proteome</keyword>
<dbReference type="Proteomes" id="UP000007797">
    <property type="component" value="Unassembled WGS sequence"/>
</dbReference>
<accession>F4PX78</accession>
<dbReference type="KEGG" id="dfa:DFA_06984"/>
<proteinExistence type="predicted"/>
<evidence type="ECO:0000313" key="1">
    <source>
        <dbReference type="EMBL" id="EGG19881.1"/>
    </source>
</evidence>